<dbReference type="GO" id="GO:0016491">
    <property type="term" value="F:oxidoreductase activity"/>
    <property type="evidence" value="ECO:0007669"/>
    <property type="project" value="UniProtKB-KW"/>
</dbReference>
<dbReference type="Proteomes" id="UP000008983">
    <property type="component" value="Unassembled WGS sequence"/>
</dbReference>
<dbReference type="GO" id="GO:0016301">
    <property type="term" value="F:kinase activity"/>
    <property type="evidence" value="ECO:0007669"/>
    <property type="project" value="UniProtKB-KW"/>
</dbReference>
<reference evidence="2 3" key="1">
    <citation type="submission" date="2011-07" db="EMBL/GenBank/DDBJ databases">
        <authorList>
            <person name="Coyne R."/>
            <person name="Brami D."/>
            <person name="Johnson J."/>
            <person name="Hostetler J."/>
            <person name="Hannick L."/>
            <person name="Clark T."/>
            <person name="Cassidy-Hanley D."/>
            <person name="Inman J."/>
        </authorList>
    </citation>
    <scope>NUCLEOTIDE SEQUENCE [LARGE SCALE GENOMIC DNA]</scope>
    <source>
        <strain evidence="2 3">G5</strain>
    </source>
</reference>
<dbReference type="EMBL" id="GL984360">
    <property type="protein sequence ID" value="EGR27442.1"/>
    <property type="molecule type" value="Genomic_DNA"/>
</dbReference>
<evidence type="ECO:0000313" key="2">
    <source>
        <dbReference type="EMBL" id="EGR27442.1"/>
    </source>
</evidence>
<evidence type="ECO:0000256" key="1">
    <source>
        <dbReference type="SAM" id="Phobius"/>
    </source>
</evidence>
<feature type="transmembrane region" description="Helical" evidence="1">
    <location>
        <begin position="181"/>
        <end position="198"/>
    </location>
</feature>
<feature type="transmembrane region" description="Helical" evidence="1">
    <location>
        <begin position="39"/>
        <end position="59"/>
    </location>
</feature>
<gene>
    <name evidence="2" type="ORF">IMG5_196250</name>
</gene>
<dbReference type="GeneID" id="14903471"/>
<accession>G0R540</accession>
<keyword evidence="2" id="KW-0560">Oxidoreductase</keyword>
<sequence length="208" mass="25443">MFKQKVERNRSTSYDIQYYEDYYQNYLGQEKQHQGFWEVFQGFATFFYYYLVISKSFFLKYREFKKIEKVCVLKIILFLVFIVKLFSIYVILIFPYNDLQDKNNFYFSIAIIQMCIYPFACILSPFYLIFWIVQEDEFQYGKYFALLNFMEIINSFIVFVLSIIEYLIYLEFNILKGSQTFYFVFNVFSGYLASLFILRIQKETSLFN</sequence>
<keyword evidence="3" id="KW-1185">Reference proteome</keyword>
<dbReference type="RefSeq" id="XP_004024352.1">
    <property type="nucleotide sequence ID" value="XM_004024303.1"/>
</dbReference>
<dbReference type="EC" id="1.6.5.3" evidence="2"/>
<feature type="transmembrane region" description="Helical" evidence="1">
    <location>
        <begin position="145"/>
        <end position="169"/>
    </location>
</feature>
<feature type="transmembrane region" description="Helical" evidence="1">
    <location>
        <begin position="106"/>
        <end position="133"/>
    </location>
</feature>
<dbReference type="InParanoid" id="G0R540"/>
<protein>
    <submittedName>
        <fullName evidence="2">Protein kinase domain protein</fullName>
        <ecNumber evidence="2">1.6.5.3</ecNumber>
    </submittedName>
</protein>
<keyword evidence="1" id="KW-0812">Transmembrane</keyword>
<organism evidence="2 3">
    <name type="scientific">Ichthyophthirius multifiliis</name>
    <name type="common">White spot disease agent</name>
    <name type="synonym">Ich</name>
    <dbReference type="NCBI Taxonomy" id="5932"/>
    <lineage>
        <taxon>Eukaryota</taxon>
        <taxon>Sar</taxon>
        <taxon>Alveolata</taxon>
        <taxon>Ciliophora</taxon>
        <taxon>Intramacronucleata</taxon>
        <taxon>Oligohymenophorea</taxon>
        <taxon>Hymenostomatida</taxon>
        <taxon>Ophryoglenina</taxon>
        <taxon>Ichthyophthirius</taxon>
    </lineage>
</organism>
<keyword evidence="2" id="KW-0808">Transferase</keyword>
<keyword evidence="1" id="KW-0472">Membrane</keyword>
<keyword evidence="1" id="KW-1133">Transmembrane helix</keyword>
<name>G0R540_ICHMU</name>
<feature type="transmembrane region" description="Helical" evidence="1">
    <location>
        <begin position="71"/>
        <end position="94"/>
    </location>
</feature>
<evidence type="ECO:0000313" key="3">
    <source>
        <dbReference type="Proteomes" id="UP000008983"/>
    </source>
</evidence>
<keyword evidence="2" id="KW-0418">Kinase</keyword>
<dbReference type="AlphaFoldDB" id="G0R540"/>
<proteinExistence type="predicted"/>